<dbReference type="Pfam" id="PF03704">
    <property type="entry name" value="BTAD"/>
    <property type="match status" value="1"/>
</dbReference>
<keyword evidence="2 5" id="KW-0238">DNA-binding</keyword>
<dbReference type="SUPFAM" id="SSF46894">
    <property type="entry name" value="C-terminal effector domain of the bipartite response regulators"/>
    <property type="match status" value="1"/>
</dbReference>
<protein>
    <submittedName>
        <fullName evidence="5">DNA-binding transcriptional activator of the SARP family</fullName>
    </submittedName>
</protein>
<dbReference type="InterPro" id="IPR051677">
    <property type="entry name" value="AfsR-DnrI-RedD_regulator"/>
</dbReference>
<proteinExistence type="inferred from homology"/>
<dbReference type="InterPro" id="IPR005158">
    <property type="entry name" value="BTAD"/>
</dbReference>
<dbReference type="Gene3D" id="1.10.10.10">
    <property type="entry name" value="Winged helix-like DNA-binding domain superfamily/Winged helix DNA-binding domain"/>
    <property type="match status" value="1"/>
</dbReference>
<dbReference type="InterPro" id="IPR011990">
    <property type="entry name" value="TPR-like_helical_dom_sf"/>
</dbReference>
<dbReference type="SMART" id="SM01043">
    <property type="entry name" value="BTAD"/>
    <property type="match status" value="1"/>
</dbReference>
<dbReference type="Gene3D" id="1.25.40.10">
    <property type="entry name" value="Tetratricopeptide repeat domain"/>
    <property type="match status" value="1"/>
</dbReference>
<comment type="similarity">
    <text evidence="1">Belongs to the AfsR/DnrI/RedD regulatory family.</text>
</comment>
<gene>
    <name evidence="5" type="ORF">SAMEA3545359_00954</name>
</gene>
<dbReference type="AlphaFoldDB" id="A0A1C6HNP4"/>
<evidence type="ECO:0000259" key="3">
    <source>
        <dbReference type="SMART" id="SM00862"/>
    </source>
</evidence>
<feature type="domain" description="OmpR/PhoB-type" evidence="3">
    <location>
        <begin position="18"/>
        <end position="100"/>
    </location>
</feature>
<dbReference type="SMART" id="SM00862">
    <property type="entry name" value="Trans_reg_C"/>
    <property type="match status" value="1"/>
</dbReference>
<feature type="domain" description="Bacterial transcriptional activator" evidence="4">
    <location>
        <begin position="109"/>
        <end position="251"/>
    </location>
</feature>
<evidence type="ECO:0000256" key="2">
    <source>
        <dbReference type="ARBA" id="ARBA00023125"/>
    </source>
</evidence>
<dbReference type="InterPro" id="IPR016032">
    <property type="entry name" value="Sig_transdc_resp-reg_C-effctor"/>
</dbReference>
<evidence type="ECO:0000256" key="1">
    <source>
        <dbReference type="ARBA" id="ARBA00005820"/>
    </source>
</evidence>
<reference evidence="5" key="1">
    <citation type="submission" date="2015-09" db="EMBL/GenBank/DDBJ databases">
        <authorList>
            <consortium name="Pathogen Informatics"/>
        </authorList>
    </citation>
    <scope>NUCLEOTIDE SEQUENCE</scope>
    <source>
        <strain evidence="5">2789STDY5834896</strain>
    </source>
</reference>
<accession>A0A1C6HNP4</accession>
<dbReference type="InterPro" id="IPR001867">
    <property type="entry name" value="OmpR/PhoB-type_DNA-bd"/>
</dbReference>
<sequence length="400" mass="46396">MTVVSLRTLGMCSLCVDGEYVEELARSRQLTSLLVYLLVNPGRELPNKELVEVLWPEREPDAKTEHALKNLMYRARAMLRRSGADGLADALASQKGGYCFVEREVDFSSDIRRFTELCHHLERQEVYVEEGYALFSELIGLYRGRFLQELSPVEWIRNYQQKLHDMYLRACRQIVDYLIRWSYYQEIPTLCSRVLEIDPNSTTFQRLHIWSLLQVGDWKQARAVSERTIAKIKSRGLPVPEELQKMQRQVLSWPKRVEKRVHMLANMMAEPRGHEGAYQCEYASFCQISQVLQRILQRHQLHCCLGVFTVERADGGALAEHHCRAAMTDLLTVLQLGLRRGDVFCRYSNCQFLVLLTVQLHRHGAQAMRHMVEQFGELCRVPGIALDFDVMPLPDPDIRD</sequence>
<dbReference type="SUPFAM" id="SSF48452">
    <property type="entry name" value="TPR-like"/>
    <property type="match status" value="1"/>
</dbReference>
<dbReference type="InterPro" id="IPR036388">
    <property type="entry name" value="WH-like_DNA-bd_sf"/>
</dbReference>
<evidence type="ECO:0000259" key="4">
    <source>
        <dbReference type="SMART" id="SM01043"/>
    </source>
</evidence>
<evidence type="ECO:0000313" key="5">
    <source>
        <dbReference type="EMBL" id="SCJ59236.1"/>
    </source>
</evidence>
<dbReference type="GO" id="GO:0000160">
    <property type="term" value="P:phosphorelay signal transduction system"/>
    <property type="evidence" value="ECO:0007669"/>
    <property type="project" value="InterPro"/>
</dbReference>
<dbReference type="PANTHER" id="PTHR35807">
    <property type="entry name" value="TRANSCRIPTIONAL REGULATOR REDD-RELATED"/>
    <property type="match status" value="1"/>
</dbReference>
<dbReference type="GO" id="GO:0006355">
    <property type="term" value="P:regulation of DNA-templated transcription"/>
    <property type="evidence" value="ECO:0007669"/>
    <property type="project" value="InterPro"/>
</dbReference>
<organism evidence="5">
    <name type="scientific">uncultured Anaerotruncus sp</name>
    <dbReference type="NCBI Taxonomy" id="905011"/>
    <lineage>
        <taxon>Bacteria</taxon>
        <taxon>Bacillati</taxon>
        <taxon>Bacillota</taxon>
        <taxon>Clostridia</taxon>
        <taxon>Eubacteriales</taxon>
        <taxon>Oscillospiraceae</taxon>
        <taxon>Anaerotruncus</taxon>
        <taxon>environmental samples</taxon>
    </lineage>
</organism>
<dbReference type="GO" id="GO:0003677">
    <property type="term" value="F:DNA binding"/>
    <property type="evidence" value="ECO:0007669"/>
    <property type="project" value="UniProtKB-KW"/>
</dbReference>
<dbReference type="EMBL" id="FMHG01000001">
    <property type="protein sequence ID" value="SCJ59236.1"/>
    <property type="molecule type" value="Genomic_DNA"/>
</dbReference>
<name>A0A1C6HNP4_9FIRM</name>